<organism evidence="5 6">
    <name type="scientific">Mollisia scopiformis</name>
    <name type="common">Conifer needle endophyte fungus</name>
    <name type="synonym">Phialocephala scopiformis</name>
    <dbReference type="NCBI Taxonomy" id="149040"/>
    <lineage>
        <taxon>Eukaryota</taxon>
        <taxon>Fungi</taxon>
        <taxon>Dikarya</taxon>
        <taxon>Ascomycota</taxon>
        <taxon>Pezizomycotina</taxon>
        <taxon>Leotiomycetes</taxon>
        <taxon>Helotiales</taxon>
        <taxon>Mollisiaceae</taxon>
        <taxon>Mollisia</taxon>
    </lineage>
</organism>
<reference evidence="5 6" key="1">
    <citation type="submission" date="2015-10" db="EMBL/GenBank/DDBJ databases">
        <title>Full genome of DAOMC 229536 Phialocephala scopiformis, a fungal endophyte of spruce producing the potent anti-insectan compound rugulosin.</title>
        <authorList>
            <consortium name="DOE Joint Genome Institute"/>
            <person name="Walker A.K."/>
            <person name="Frasz S.L."/>
            <person name="Seifert K.A."/>
            <person name="Miller J.D."/>
            <person name="Mondo S.J."/>
            <person name="Labutti K."/>
            <person name="Lipzen A."/>
            <person name="Dockter R."/>
            <person name="Kennedy M."/>
            <person name="Grigoriev I.V."/>
            <person name="Spatafora J.W."/>
        </authorList>
    </citation>
    <scope>NUCLEOTIDE SEQUENCE [LARGE SCALE GENOMIC DNA]</scope>
    <source>
        <strain evidence="5 6">CBS 120377</strain>
    </source>
</reference>
<evidence type="ECO:0000313" key="6">
    <source>
        <dbReference type="Proteomes" id="UP000070700"/>
    </source>
</evidence>
<sequence length="1563" mass="172209">MSNFQQQQMGVGQMMPQMGQQQQRQPQNTNASAQIQQMIYATLTQQPGPLSGWQAQVLPNERMGLIFNIIGNLRLASQHQPNPPTLQRMIEIGIRFEKDIFEKSPNKDQYKHQVQLKLEQLLERRNQNQANMQQQIQQQAQQQAQQMMMNQNPMQGQGPRPMPQQAAQQGFSHLQHQMQASPIPGQQPPQAPMGIPNQGSQNMAQNQQQQFANAMQQGQPQQNHQGRVPNGGQPQLSQQDNALVMDLTNRLAAQASEEEKANLRVSLQQRMEPQQFARYQSQGIDPVLLYFRNQAVNRLRQEKQVRLAQAQQQLALGQQSQNVPASAPPMQQQRSMNPSPMNGQTQPPTTSGANPDFTSFMGNMGDLAAQQQQQGVMAQAEGQMVVPVSGAPRNATPQPGVMPGQNMAMNEQRGPPNPNPGAQQRQHMINQQMQQQRMNQTQQQQQQQSQNQARLQAHVKAQQMALQGQPGGMGPGPVPPQPSPAMPTLNAPIRTPSQQPMNQPETPQVNVSAQFGQPLDPRFMQGNQRQPGFGNGLNSAALAQAMFASMPPETQKNLSQLPQEKLNEVVGKWHAQRQQEIQANGRQQMNMQGGQVRPGQQMGPGGPFNPQNPGAQFMGGPGQRPQPGMGANMSAQQQMILQQQMAALRPTPLQQQQQQQQQQQRNMQQNLNIEQRMALQMDGVDVPQVYQSHPTMPQGFPPELKKWGQLKQWAASNPNLGPAGLESIKTLQKHHYSNIVRSRSQQNGQPGMMQPGLQGPQGMPGAAPGMAAPVAPMGQNPVQMNNPMSIGTGAPIRQPTQQEIQAIRNHPSGKMATASDDQIRTIFLRNHQQQQQQQGQMTPQQLQQQRQVMAAQMTRMQAQQGGGQQPHQPGLTNGPAAVPQQKPNQTPQQKPQPAPEPTSTPNNANPARAARQQPGDHNAAQNSSPAQPAKNLKRASSGDDVVEVPNPNTQRPQTAAQNTQEANQPNQHGPPKLTPQQIEKLNPEQRKAYQLFLQKQQASQTNSRMQVNPVDLEKLKAIEKEEQERASAPLPDLPLDEEYKTKIRSQVRSIISSMQNVNKAMPRWYQITHNEERARQFFRARFRLAKQFHDGETMQQLKDNFSISPQEVEHIKLLLNAIIQDLSTKFPNMKTKPQGASTTQAGTQPQPQAAQAPTPLNAANLQQQQQQLKMHQRSNSRSSHTPAAPTSEQPPNLFGGARSPHGAPSYLNNNTLTQEKMHIPARKKQKQNSTPVPGQGTPGSTASPQVPKAVSPELKRQQAEAKSQTKMFTCTDSECDGRNITFDNQEALDAHRSEEHVIADPLKFVQDTLASGTGLDAQGQPKKASGQEASYAPTTAPTSVKMMKAGSKQAHTPTVKGENTSAATTPMNRQVSMHRQGSAAGGKPNVQSNTTSAKDASSKSHPVSKEQPKTEPQPSAPVDPWANATIDPTELYQTFQPYETGAGGAISDMNVYRSITPNDTPESSKDGVSEPNSDISEGVGLDINLDLDLFDPKWVPFGPNDADTLFDMDSYNFNGGMDDLVMFDDDQKAGNFGLWDEVDPSALDKPFSFDPSFHSMNTE</sequence>
<dbReference type="GeneID" id="28817118"/>
<feature type="region of interest" description="Disordered" evidence="3">
    <location>
        <begin position="316"/>
        <end position="362"/>
    </location>
</feature>
<feature type="compositionally biased region" description="Low complexity" evidence="3">
    <location>
        <begin position="745"/>
        <end position="771"/>
    </location>
</feature>
<feature type="compositionally biased region" description="Low complexity" evidence="3">
    <location>
        <begin position="883"/>
        <end position="893"/>
    </location>
</feature>
<dbReference type="STRING" id="149040.A0A194XKZ9"/>
<feature type="region of interest" description="Disordered" evidence="3">
    <location>
        <begin position="743"/>
        <end position="771"/>
    </location>
</feature>
<dbReference type="GO" id="GO:0016592">
    <property type="term" value="C:mediator complex"/>
    <property type="evidence" value="ECO:0007669"/>
    <property type="project" value="InterPro"/>
</dbReference>
<feature type="compositionally biased region" description="Polar residues" evidence="3">
    <location>
        <begin position="1231"/>
        <end position="1248"/>
    </location>
</feature>
<keyword evidence="2" id="KW-0539">Nucleus</keyword>
<feature type="compositionally biased region" description="Polar residues" evidence="3">
    <location>
        <begin position="1389"/>
        <end position="1405"/>
    </location>
</feature>
<evidence type="ECO:0000256" key="3">
    <source>
        <dbReference type="SAM" id="MobiDB-lite"/>
    </source>
</evidence>
<evidence type="ECO:0000313" key="5">
    <source>
        <dbReference type="EMBL" id="KUJ20910.1"/>
    </source>
</evidence>
<feature type="region of interest" description="Disordered" evidence="3">
    <location>
        <begin position="1132"/>
        <end position="1269"/>
    </location>
</feature>
<dbReference type="InterPro" id="IPR008626">
    <property type="entry name" value="Mediator_Med15_fun"/>
</dbReference>
<dbReference type="Pfam" id="PF05397">
    <property type="entry name" value="Med15_fungi"/>
    <property type="match status" value="1"/>
</dbReference>
<feature type="region of interest" description="Disordered" evidence="3">
    <location>
        <begin position="1456"/>
        <end position="1480"/>
    </location>
</feature>
<dbReference type="InterPro" id="IPR036546">
    <property type="entry name" value="MED15_KIX"/>
</dbReference>
<dbReference type="RefSeq" id="XP_018075265.1">
    <property type="nucleotide sequence ID" value="XM_018207392.1"/>
</dbReference>
<evidence type="ECO:0000256" key="2">
    <source>
        <dbReference type="ARBA" id="ARBA00023242"/>
    </source>
</evidence>
<dbReference type="OrthoDB" id="3918840at2759"/>
<dbReference type="GO" id="GO:0003712">
    <property type="term" value="F:transcription coregulator activity"/>
    <property type="evidence" value="ECO:0007669"/>
    <property type="project" value="InterPro"/>
</dbReference>
<dbReference type="EMBL" id="KQ947408">
    <property type="protein sequence ID" value="KUJ20910.1"/>
    <property type="molecule type" value="Genomic_DNA"/>
</dbReference>
<feature type="region of interest" description="Disordered" evidence="3">
    <location>
        <begin position="128"/>
        <end position="237"/>
    </location>
</feature>
<evidence type="ECO:0000256" key="1">
    <source>
        <dbReference type="ARBA" id="ARBA00004123"/>
    </source>
</evidence>
<feature type="compositionally biased region" description="Low complexity" evidence="3">
    <location>
        <begin position="197"/>
        <end position="226"/>
    </location>
</feature>
<dbReference type="InParanoid" id="A0A194XKZ9"/>
<feature type="compositionally biased region" description="Low complexity" evidence="3">
    <location>
        <begin position="1"/>
        <end position="27"/>
    </location>
</feature>
<feature type="compositionally biased region" description="Polar residues" evidence="3">
    <location>
        <begin position="1353"/>
        <end position="1379"/>
    </location>
</feature>
<feature type="compositionally biased region" description="Low complexity" evidence="3">
    <location>
        <begin position="831"/>
        <end position="875"/>
    </location>
</feature>
<dbReference type="Gene3D" id="1.10.246.20">
    <property type="entry name" value="Coactivator CBP, KIX domain"/>
    <property type="match status" value="1"/>
</dbReference>
<feature type="compositionally biased region" description="Low complexity" evidence="3">
    <location>
        <begin position="128"/>
        <end position="169"/>
    </location>
</feature>
<feature type="compositionally biased region" description="Polar residues" evidence="3">
    <location>
        <begin position="329"/>
        <end position="361"/>
    </location>
</feature>
<feature type="region of interest" description="Disordered" evidence="3">
    <location>
        <begin position="1317"/>
        <end position="1427"/>
    </location>
</feature>
<proteinExistence type="predicted"/>
<feature type="domain" description="Mediator complex subunit 15 KIX" evidence="4">
    <location>
        <begin position="52"/>
        <end position="131"/>
    </location>
</feature>
<feature type="compositionally biased region" description="Low complexity" evidence="3">
    <location>
        <begin position="422"/>
        <end position="462"/>
    </location>
</feature>
<comment type="subcellular location">
    <subcellularLocation>
        <location evidence="1">Nucleus</location>
    </subcellularLocation>
</comment>
<feature type="region of interest" description="Disordered" evidence="3">
    <location>
        <begin position="831"/>
        <end position="980"/>
    </location>
</feature>
<keyword evidence="6" id="KW-1185">Reference proteome</keyword>
<feature type="compositionally biased region" description="Low complexity" evidence="3">
    <location>
        <begin position="1137"/>
        <end position="1172"/>
    </location>
</feature>
<dbReference type="InterPro" id="IPR036529">
    <property type="entry name" value="KIX_dom_sf"/>
</dbReference>
<feature type="region of interest" description="Disordered" evidence="3">
    <location>
        <begin position="1"/>
        <end position="32"/>
    </location>
</feature>
<feature type="compositionally biased region" description="Polar residues" evidence="3">
    <location>
        <begin position="1177"/>
        <end position="1194"/>
    </location>
</feature>
<gene>
    <name evidence="5" type="ORF">LY89DRAFT_418839</name>
</gene>
<dbReference type="Proteomes" id="UP000070700">
    <property type="component" value="Unassembled WGS sequence"/>
</dbReference>
<dbReference type="GO" id="GO:0006357">
    <property type="term" value="P:regulation of transcription by RNA polymerase II"/>
    <property type="evidence" value="ECO:0007669"/>
    <property type="project" value="InterPro"/>
</dbReference>
<feature type="region of interest" description="Disordered" evidence="3">
    <location>
        <begin position="389"/>
        <end position="462"/>
    </location>
</feature>
<accession>A0A194XKZ9</accession>
<dbReference type="KEGG" id="psco:LY89DRAFT_418839"/>
<feature type="compositionally biased region" description="Low complexity" evidence="3">
    <location>
        <begin position="903"/>
        <end position="917"/>
    </location>
</feature>
<feature type="compositionally biased region" description="Polar residues" evidence="3">
    <location>
        <begin position="170"/>
        <end position="180"/>
    </location>
</feature>
<evidence type="ECO:0000259" key="4">
    <source>
        <dbReference type="Pfam" id="PF16987"/>
    </source>
</evidence>
<name>A0A194XKZ9_MOLSC</name>
<dbReference type="Pfam" id="PF16987">
    <property type="entry name" value="KIX_2"/>
    <property type="match status" value="1"/>
</dbReference>
<protein>
    <recommendedName>
        <fullName evidence="4">Mediator complex subunit 15 KIX domain-containing protein</fullName>
    </recommendedName>
</protein>
<feature type="compositionally biased region" description="Low complexity" evidence="3">
    <location>
        <begin position="956"/>
        <end position="971"/>
    </location>
</feature>